<accession>A0ACB9M8B5</accession>
<keyword evidence="2" id="KW-1185">Reference proteome</keyword>
<sequence length="446" mass="50950">MEVVAGNEIVVVEVESNDAVGECSNPPMEDEGNVNEDVMNSDPDVDTDAEFFNDVNAGNEMSDDENVDNDMVMVVESGEGSSSQSRSKEKEKPLSFYSEYLDDVYERVEEWDFHPLVDFSDLIDEFQKGIRFKGKKMLIQTVNNFHILRHCNYEVVKSTKTLWNICCSEFEKGCKWRLRAIQPKEDDEFEVRIVGEPHSCVNPVLSRDHERLDSNFMEPMFRTFVSDSPEVKVQVLRNLVKEKYGYDVPRRRVWDAKRKAIAWCYGSWDESYNELPHLLNAIRASNPNSCVDWGGSYMVGDSQFVFQRVFWCFGPSVTAFRYCRPVVSIDGTFLYGKYKHKLLIACSLDGRNHIVPLAFAIVDEESYQSWGWFLKCLKRYVVGDDCPGLCLFSDAADVGVGQIPTLISPKTSEQTEARNASCISMGSISRYDCCGYACLIRYQRST</sequence>
<protein>
    <submittedName>
        <fullName evidence="1">Uncharacterized protein</fullName>
    </submittedName>
</protein>
<dbReference type="Proteomes" id="UP001057402">
    <property type="component" value="Chromosome 10"/>
</dbReference>
<proteinExistence type="predicted"/>
<name>A0ACB9M8B5_9MYRT</name>
<evidence type="ECO:0000313" key="1">
    <source>
        <dbReference type="EMBL" id="KAI4320442.1"/>
    </source>
</evidence>
<dbReference type="EMBL" id="CM042889">
    <property type="protein sequence ID" value="KAI4320442.1"/>
    <property type="molecule type" value="Genomic_DNA"/>
</dbReference>
<organism evidence="1 2">
    <name type="scientific">Melastoma candidum</name>
    <dbReference type="NCBI Taxonomy" id="119954"/>
    <lineage>
        <taxon>Eukaryota</taxon>
        <taxon>Viridiplantae</taxon>
        <taxon>Streptophyta</taxon>
        <taxon>Embryophyta</taxon>
        <taxon>Tracheophyta</taxon>
        <taxon>Spermatophyta</taxon>
        <taxon>Magnoliopsida</taxon>
        <taxon>eudicotyledons</taxon>
        <taxon>Gunneridae</taxon>
        <taxon>Pentapetalae</taxon>
        <taxon>rosids</taxon>
        <taxon>malvids</taxon>
        <taxon>Myrtales</taxon>
        <taxon>Melastomataceae</taxon>
        <taxon>Melastomatoideae</taxon>
        <taxon>Melastomateae</taxon>
        <taxon>Melastoma</taxon>
    </lineage>
</organism>
<reference evidence="2" key="1">
    <citation type="journal article" date="2023" name="Front. Plant Sci.">
        <title>Chromosomal-level genome assembly of Melastoma candidum provides insights into trichome evolution.</title>
        <authorList>
            <person name="Zhong Y."/>
            <person name="Wu W."/>
            <person name="Sun C."/>
            <person name="Zou P."/>
            <person name="Liu Y."/>
            <person name="Dai S."/>
            <person name="Zhou R."/>
        </authorList>
    </citation>
    <scope>NUCLEOTIDE SEQUENCE [LARGE SCALE GENOMIC DNA]</scope>
</reference>
<evidence type="ECO:0000313" key="2">
    <source>
        <dbReference type="Proteomes" id="UP001057402"/>
    </source>
</evidence>
<comment type="caution">
    <text evidence="1">The sequence shown here is derived from an EMBL/GenBank/DDBJ whole genome shotgun (WGS) entry which is preliminary data.</text>
</comment>
<gene>
    <name evidence="1" type="ORF">MLD38_033923</name>
</gene>